<feature type="compositionally biased region" description="Polar residues" evidence="5">
    <location>
        <begin position="7"/>
        <end position="18"/>
    </location>
</feature>
<dbReference type="InterPro" id="IPR000719">
    <property type="entry name" value="Prot_kinase_dom"/>
</dbReference>
<accession>A0A8H2WZC9</accession>
<dbReference type="InterPro" id="IPR001245">
    <property type="entry name" value="Ser-Thr/Tyr_kinase_cat_dom"/>
</dbReference>
<evidence type="ECO:0000313" key="8">
    <source>
        <dbReference type="Proteomes" id="UP000663840"/>
    </source>
</evidence>
<dbReference type="Proteomes" id="UP000663840">
    <property type="component" value="Unassembled WGS sequence"/>
</dbReference>
<evidence type="ECO:0000256" key="5">
    <source>
        <dbReference type="SAM" id="MobiDB-lite"/>
    </source>
</evidence>
<reference evidence="7" key="1">
    <citation type="submission" date="2021-01" db="EMBL/GenBank/DDBJ databases">
        <authorList>
            <person name="Kaushik A."/>
        </authorList>
    </citation>
    <scope>NUCLEOTIDE SEQUENCE</scope>
    <source>
        <strain evidence="7">AG1-1A</strain>
    </source>
</reference>
<dbReference type="PROSITE" id="PS50011">
    <property type="entry name" value="PROTEIN_KINASE_DOM"/>
    <property type="match status" value="1"/>
</dbReference>
<dbReference type="Gene3D" id="1.10.510.10">
    <property type="entry name" value="Transferase(Phosphotransferase) domain 1"/>
    <property type="match status" value="1"/>
</dbReference>
<name>A0A8H2WZC9_9AGAM</name>
<dbReference type="InterPro" id="IPR011009">
    <property type="entry name" value="Kinase-like_dom_sf"/>
</dbReference>
<evidence type="ECO:0000256" key="4">
    <source>
        <dbReference type="ARBA" id="ARBA00022840"/>
    </source>
</evidence>
<dbReference type="PANTHER" id="PTHR44329">
    <property type="entry name" value="SERINE/THREONINE-PROTEIN KINASE TNNI3K-RELATED"/>
    <property type="match status" value="1"/>
</dbReference>
<feature type="domain" description="Protein kinase" evidence="6">
    <location>
        <begin position="293"/>
        <end position="595"/>
    </location>
</feature>
<feature type="compositionally biased region" description="Polar residues" evidence="5">
    <location>
        <begin position="73"/>
        <end position="84"/>
    </location>
</feature>
<sequence length="595" mass="67567">MDFFSKMKTQIFGSSKQAQVGRPANETDSYMRNREIRRRAQAVAEVEQSKQEFQNLVGSVHDHKPLAVRSAGHSPNPSSVSLTRPHTPEPPVAGPSGTTDSSPPDAPSVRPQPSVPVSNLSEVKNKLKSVIGLISTSNLQADMEDLYACCLVLLSLLEKSDSTTEWTPQYIYVFSIMQQDLDNMTQFLNEWTKKNKAIQHMQRKDIYIQVRAMEDAFTRHLNVYIAVSQSESATIMAKEFAELQAKMDAMKARGNPDPRNIEQADSEILRERVHQITGYAPAAEYVLKGQISYRETVPINYGITFDVYRGKFNDGETVAIKILRQKLKNDGVGVRFVERMMRQVQLWSSFSSPFILECRGIGMQMTLSSEEEEYDKFQFYLVSPFMKRGNAVQYIAKLRKEGSYVNILKYLRDAAFGLRHLHHRDPPCVHASIRGENVLIKDDGTASACLNGFGLTKAFTVGKLIELTGDNLKFQWMAPELLSQDRPPLYPSCDIWAWAMTALELITGKQPYYQLGNVRSWTFHDQVVKEGKRPARSDYPTFEQYCPQPDLMWALLEKCWTSASERPTIDKVIEELEAIEKAQIEQQTAAPHIWT</sequence>
<evidence type="ECO:0000313" key="7">
    <source>
        <dbReference type="EMBL" id="CAE6410722.1"/>
    </source>
</evidence>
<feature type="compositionally biased region" description="Low complexity" evidence="5">
    <location>
        <begin position="107"/>
        <end position="118"/>
    </location>
</feature>
<comment type="caution">
    <text evidence="7">The sequence shown here is derived from an EMBL/GenBank/DDBJ whole genome shotgun (WGS) entry which is preliminary data.</text>
</comment>
<keyword evidence="1" id="KW-0808">Transferase</keyword>
<evidence type="ECO:0000256" key="1">
    <source>
        <dbReference type="ARBA" id="ARBA00022679"/>
    </source>
</evidence>
<dbReference type="Pfam" id="PF07714">
    <property type="entry name" value="PK_Tyr_Ser-Thr"/>
    <property type="match status" value="1"/>
</dbReference>
<keyword evidence="3" id="KW-0418">Kinase</keyword>
<evidence type="ECO:0000256" key="3">
    <source>
        <dbReference type="ARBA" id="ARBA00022777"/>
    </source>
</evidence>
<keyword evidence="4" id="KW-0067">ATP-binding</keyword>
<dbReference type="EMBL" id="CAJMWR010000989">
    <property type="protein sequence ID" value="CAE6410722.1"/>
    <property type="molecule type" value="Genomic_DNA"/>
</dbReference>
<evidence type="ECO:0000259" key="6">
    <source>
        <dbReference type="PROSITE" id="PS50011"/>
    </source>
</evidence>
<feature type="region of interest" description="Disordered" evidence="5">
    <location>
        <begin position="1"/>
        <end position="120"/>
    </location>
</feature>
<keyword evidence="2" id="KW-0547">Nucleotide-binding</keyword>
<dbReference type="SUPFAM" id="SSF56112">
    <property type="entry name" value="Protein kinase-like (PK-like)"/>
    <property type="match status" value="1"/>
</dbReference>
<dbReference type="GO" id="GO:0005524">
    <property type="term" value="F:ATP binding"/>
    <property type="evidence" value="ECO:0007669"/>
    <property type="project" value="UniProtKB-KW"/>
</dbReference>
<dbReference type="InterPro" id="IPR051681">
    <property type="entry name" value="Ser/Thr_Kinases-Pseudokinases"/>
</dbReference>
<proteinExistence type="predicted"/>
<dbReference type="PANTHER" id="PTHR44329:SF288">
    <property type="entry name" value="MITOGEN-ACTIVATED PROTEIN KINASE KINASE KINASE 20"/>
    <property type="match status" value="1"/>
</dbReference>
<dbReference type="AlphaFoldDB" id="A0A8H2WZC9"/>
<organism evidence="7 8">
    <name type="scientific">Rhizoctonia solani</name>
    <dbReference type="NCBI Taxonomy" id="456999"/>
    <lineage>
        <taxon>Eukaryota</taxon>
        <taxon>Fungi</taxon>
        <taxon>Dikarya</taxon>
        <taxon>Basidiomycota</taxon>
        <taxon>Agaricomycotina</taxon>
        <taxon>Agaricomycetes</taxon>
        <taxon>Cantharellales</taxon>
        <taxon>Ceratobasidiaceae</taxon>
        <taxon>Rhizoctonia</taxon>
    </lineage>
</organism>
<gene>
    <name evidence="7" type="ORF">RDB_LOCUS44304</name>
</gene>
<dbReference type="GO" id="GO:0004674">
    <property type="term" value="F:protein serine/threonine kinase activity"/>
    <property type="evidence" value="ECO:0007669"/>
    <property type="project" value="TreeGrafter"/>
</dbReference>
<evidence type="ECO:0000256" key="2">
    <source>
        <dbReference type="ARBA" id="ARBA00022741"/>
    </source>
</evidence>
<protein>
    <recommendedName>
        <fullName evidence="6">Protein kinase domain-containing protein</fullName>
    </recommendedName>
</protein>